<dbReference type="Proteomes" id="UP000823561">
    <property type="component" value="Chromosome 4"/>
</dbReference>
<protein>
    <submittedName>
        <fullName evidence="1">Uncharacterized protein</fullName>
    </submittedName>
</protein>
<organism evidence="1 2">
    <name type="scientific">Alosa alosa</name>
    <name type="common">allis shad</name>
    <dbReference type="NCBI Taxonomy" id="278164"/>
    <lineage>
        <taxon>Eukaryota</taxon>
        <taxon>Metazoa</taxon>
        <taxon>Chordata</taxon>
        <taxon>Craniata</taxon>
        <taxon>Vertebrata</taxon>
        <taxon>Euteleostomi</taxon>
        <taxon>Actinopterygii</taxon>
        <taxon>Neopterygii</taxon>
        <taxon>Teleostei</taxon>
        <taxon>Clupei</taxon>
        <taxon>Clupeiformes</taxon>
        <taxon>Clupeoidei</taxon>
        <taxon>Clupeidae</taxon>
        <taxon>Alosa</taxon>
    </lineage>
</organism>
<sequence length="71" mass="7804">MDTWTVNGCGPDCVRYILYSQGDALLTSNRRASQMSRWVVMTTVLMHDLCPPAKWNGTAMGGNPPTAFHSS</sequence>
<reference evidence="1" key="1">
    <citation type="submission" date="2020-10" db="EMBL/GenBank/DDBJ databases">
        <title>Chromosome-scale genome assembly of the Allis shad, Alosa alosa.</title>
        <authorList>
            <person name="Margot Z."/>
            <person name="Christophe K."/>
            <person name="Cabau C."/>
            <person name="Louis A."/>
            <person name="Berthelot C."/>
            <person name="Parey E."/>
            <person name="Roest Crollius H."/>
            <person name="Montfort J."/>
            <person name="Robinson-Rechavi M."/>
            <person name="Bucao C."/>
            <person name="Bouchez O."/>
            <person name="Gislard M."/>
            <person name="Lluch J."/>
            <person name="Milhes M."/>
            <person name="Lampietro C."/>
            <person name="Lopez Roques C."/>
            <person name="Donnadieu C."/>
            <person name="Braasch I."/>
            <person name="Desvignes T."/>
            <person name="Postlethwait J."/>
            <person name="Bobe J."/>
            <person name="Guiguen Y."/>
        </authorList>
    </citation>
    <scope>NUCLEOTIDE SEQUENCE</scope>
    <source>
        <strain evidence="1">M-15738</strain>
        <tissue evidence="1">Blood</tissue>
    </source>
</reference>
<dbReference type="AlphaFoldDB" id="A0AAV6H3W3"/>
<comment type="caution">
    <text evidence="1">The sequence shown here is derived from an EMBL/GenBank/DDBJ whole genome shotgun (WGS) entry which is preliminary data.</text>
</comment>
<gene>
    <name evidence="1" type="ORF">AALO_G00051180</name>
</gene>
<name>A0AAV6H3W3_9TELE</name>
<evidence type="ECO:0000313" key="1">
    <source>
        <dbReference type="EMBL" id="KAG5282004.1"/>
    </source>
</evidence>
<proteinExistence type="predicted"/>
<keyword evidence="2" id="KW-1185">Reference proteome</keyword>
<accession>A0AAV6H3W3</accession>
<evidence type="ECO:0000313" key="2">
    <source>
        <dbReference type="Proteomes" id="UP000823561"/>
    </source>
</evidence>
<dbReference type="EMBL" id="JADWDJ010000004">
    <property type="protein sequence ID" value="KAG5282004.1"/>
    <property type="molecule type" value="Genomic_DNA"/>
</dbReference>